<protein>
    <recommendedName>
        <fullName evidence="2">protein-glutamate methylesterase</fullName>
        <ecNumber evidence="2">3.1.1.61</ecNumber>
    </recommendedName>
</protein>
<gene>
    <name evidence="6" type="ORF">KCG35_00360</name>
</gene>
<feature type="active site" evidence="4">
    <location>
        <position position="174"/>
    </location>
</feature>
<evidence type="ECO:0000256" key="2">
    <source>
        <dbReference type="ARBA" id="ARBA00039140"/>
    </source>
</evidence>
<name>A0ABS5Z621_9GAMM</name>
<evidence type="ECO:0000259" key="5">
    <source>
        <dbReference type="PROSITE" id="PS50122"/>
    </source>
</evidence>
<feature type="active site" evidence="4">
    <location>
        <position position="201"/>
    </location>
</feature>
<dbReference type="Proteomes" id="UP000690515">
    <property type="component" value="Unassembled WGS sequence"/>
</dbReference>
<comment type="catalytic activity">
    <reaction evidence="3">
        <text>[protein]-L-glutamate 5-O-methyl ester + H2O = L-glutamyl-[protein] + methanol + H(+)</text>
        <dbReference type="Rhea" id="RHEA:23236"/>
        <dbReference type="Rhea" id="RHEA-COMP:10208"/>
        <dbReference type="Rhea" id="RHEA-COMP:10311"/>
        <dbReference type="ChEBI" id="CHEBI:15377"/>
        <dbReference type="ChEBI" id="CHEBI:15378"/>
        <dbReference type="ChEBI" id="CHEBI:17790"/>
        <dbReference type="ChEBI" id="CHEBI:29973"/>
        <dbReference type="ChEBI" id="CHEBI:82795"/>
        <dbReference type="EC" id="3.1.1.61"/>
    </reaction>
</comment>
<dbReference type="EMBL" id="JAGSOY010000001">
    <property type="protein sequence ID" value="MBU2709502.1"/>
    <property type="molecule type" value="Genomic_DNA"/>
</dbReference>
<dbReference type="Gene3D" id="3.40.50.180">
    <property type="entry name" value="Methylesterase CheB, C-terminal domain"/>
    <property type="match status" value="1"/>
</dbReference>
<dbReference type="RefSeq" id="WP_215817670.1">
    <property type="nucleotide sequence ID" value="NZ_JAGSOY010000001.1"/>
</dbReference>
<dbReference type="EC" id="3.1.1.61" evidence="2"/>
<sequence length="361" mass="39942">MPNEGKSGWRGKIGVVADSSLQRHLLQVLMQTHHYDVLINTSPDRLEPSHHELKVDAWFIDIIGEDGWAEPLDDLLDTSEVPVLFGEGEAPARTSELYPRWERRILAKFEQEVIPTLQEQVEDKQSVERPTIPTLSAPVKLDFKAREKVIELPDLPNRDFASEDPQRIWVLGASLGGPSAVKAFLDCLPSDLPIAFVYAQHIDVSFEEVLVNSVGRHSCLKVKNVIEGDRLRSGEVLVVPIEQEIVFDFDQTVQFTGETWPGPYNPSIDQVMLNVLAGFQEKCGAIIFSGMGQDGADAAEFYAERKLPLWTQCKESCASSTMPDAIVAKGLSAFSGTPQLLAQQLVETLVADIKKNPGLTA</sequence>
<evidence type="ECO:0000256" key="4">
    <source>
        <dbReference type="PROSITE-ProRule" id="PRU00050"/>
    </source>
</evidence>
<feature type="domain" description="CheB-type methylesterase" evidence="5">
    <location>
        <begin position="162"/>
        <end position="352"/>
    </location>
</feature>
<evidence type="ECO:0000313" key="7">
    <source>
        <dbReference type="Proteomes" id="UP000690515"/>
    </source>
</evidence>
<accession>A0ABS5Z621</accession>
<organism evidence="6 7">
    <name type="scientific">Zooshikella harenae</name>
    <dbReference type="NCBI Taxonomy" id="2827238"/>
    <lineage>
        <taxon>Bacteria</taxon>
        <taxon>Pseudomonadati</taxon>
        <taxon>Pseudomonadota</taxon>
        <taxon>Gammaproteobacteria</taxon>
        <taxon>Oceanospirillales</taxon>
        <taxon>Zooshikellaceae</taxon>
        <taxon>Zooshikella</taxon>
    </lineage>
</organism>
<dbReference type="Pfam" id="PF01339">
    <property type="entry name" value="CheB_methylest"/>
    <property type="match status" value="1"/>
</dbReference>
<dbReference type="SUPFAM" id="SSF52738">
    <property type="entry name" value="Methylesterase CheB, C-terminal domain"/>
    <property type="match status" value="1"/>
</dbReference>
<evidence type="ECO:0000256" key="3">
    <source>
        <dbReference type="ARBA" id="ARBA00048267"/>
    </source>
</evidence>
<evidence type="ECO:0000313" key="6">
    <source>
        <dbReference type="EMBL" id="MBU2709502.1"/>
    </source>
</evidence>
<feature type="active site" evidence="4">
    <location>
        <position position="294"/>
    </location>
</feature>
<reference evidence="6 7" key="1">
    <citation type="submission" date="2021-04" db="EMBL/GenBank/DDBJ databases">
        <authorList>
            <person name="Pira H."/>
            <person name="Risdian C."/>
            <person name="Wink J."/>
        </authorList>
    </citation>
    <scope>NUCLEOTIDE SEQUENCE [LARGE SCALE GENOMIC DNA]</scope>
    <source>
        <strain evidence="6 7">WH53</strain>
    </source>
</reference>
<dbReference type="InterPro" id="IPR000673">
    <property type="entry name" value="Sig_transdc_resp-reg_Me-estase"/>
</dbReference>
<dbReference type="InterPro" id="IPR035909">
    <property type="entry name" value="CheB_C"/>
</dbReference>
<proteinExistence type="predicted"/>
<keyword evidence="4" id="KW-0145">Chemotaxis</keyword>
<keyword evidence="1 4" id="KW-0378">Hydrolase</keyword>
<evidence type="ECO:0000256" key="1">
    <source>
        <dbReference type="ARBA" id="ARBA00022801"/>
    </source>
</evidence>
<dbReference type="PANTHER" id="PTHR42872">
    <property type="entry name" value="PROTEIN-GLUTAMATE METHYLESTERASE/PROTEIN-GLUTAMINE GLUTAMINASE"/>
    <property type="match status" value="1"/>
</dbReference>
<comment type="caution">
    <text evidence="6">The sequence shown here is derived from an EMBL/GenBank/DDBJ whole genome shotgun (WGS) entry which is preliminary data.</text>
</comment>
<dbReference type="PANTHER" id="PTHR42872:SF6">
    <property type="entry name" value="PROTEIN-GLUTAMATE METHYLESTERASE_PROTEIN-GLUTAMINE GLUTAMINASE"/>
    <property type="match status" value="1"/>
</dbReference>
<keyword evidence="7" id="KW-1185">Reference proteome</keyword>
<dbReference type="PROSITE" id="PS50122">
    <property type="entry name" value="CHEB"/>
    <property type="match status" value="1"/>
</dbReference>